<accession>A0ABV9WDX8</accession>
<feature type="transmembrane region" description="Helical" evidence="1">
    <location>
        <begin position="82"/>
        <end position="103"/>
    </location>
</feature>
<dbReference type="PROSITE" id="PS50924">
    <property type="entry name" value="MHYT"/>
    <property type="match status" value="1"/>
</dbReference>
<name>A0ABV9WDX8_9ACTN</name>
<feature type="region of interest" description="Disordered" evidence="2">
    <location>
        <begin position="265"/>
        <end position="285"/>
    </location>
</feature>
<dbReference type="PANTHER" id="PTHR35152:SF1">
    <property type="entry name" value="DOMAIN SIGNALLING PROTEIN, PUTATIVE (AFU_ORTHOLOGUE AFUA_5G11310)-RELATED"/>
    <property type="match status" value="1"/>
</dbReference>
<feature type="transmembrane region" description="Helical" evidence="1">
    <location>
        <begin position="217"/>
        <end position="239"/>
    </location>
</feature>
<sequence>MGELHHFTYGAITPIFAYAMSFLGSLLGLVSTARARAATDTRRRAWLLVLAAWAIGGTGIWVMHFMAMIGFSVSGSPLRYDVATTVASFFIAVVTVGIGLFIVGLGKPTIWKILIGGPITGVSVAFMHYTGMAAMQINGSFHYQNNLYLASYAIAVVAATVALWFTVVVRGIPATIAAAAVMGVAVCGMHYTGMAAMHVNLTTDSLAVIPGVDVNWFLAPIVLFVLVVVIALASAVMAVPSEREQAEAAAVRDKIAAGEALRTATAGPVFGGGSNATPAAPGTGQAFSARAANGIADARRQRGR</sequence>
<dbReference type="InterPro" id="IPR005330">
    <property type="entry name" value="MHYT_dom"/>
</dbReference>
<protein>
    <submittedName>
        <fullName evidence="4">MHYT domain-containing protein</fullName>
    </submittedName>
</protein>
<dbReference type="PANTHER" id="PTHR35152">
    <property type="entry name" value="DOMAIN SIGNALLING PROTEIN, PUTATIVE (AFU_ORTHOLOGUE AFUA_5G11310)-RELATED"/>
    <property type="match status" value="1"/>
</dbReference>
<proteinExistence type="predicted"/>
<organism evidence="4 5">
    <name type="scientific">Dactylosporangium cerinum</name>
    <dbReference type="NCBI Taxonomy" id="1434730"/>
    <lineage>
        <taxon>Bacteria</taxon>
        <taxon>Bacillati</taxon>
        <taxon>Actinomycetota</taxon>
        <taxon>Actinomycetes</taxon>
        <taxon>Micromonosporales</taxon>
        <taxon>Micromonosporaceae</taxon>
        <taxon>Dactylosporangium</taxon>
    </lineage>
</organism>
<feature type="transmembrane region" description="Helical" evidence="1">
    <location>
        <begin position="176"/>
        <end position="197"/>
    </location>
</feature>
<keyword evidence="5" id="KW-1185">Reference proteome</keyword>
<keyword evidence="1" id="KW-0472">Membrane</keyword>
<feature type="transmembrane region" description="Helical" evidence="1">
    <location>
        <begin position="110"/>
        <end position="129"/>
    </location>
</feature>
<evidence type="ECO:0000256" key="1">
    <source>
        <dbReference type="PROSITE-ProRule" id="PRU00244"/>
    </source>
</evidence>
<feature type="domain" description="MHYT" evidence="3">
    <location>
        <begin position="9"/>
        <end position="200"/>
    </location>
</feature>
<comment type="caution">
    <text evidence="4">The sequence shown here is derived from an EMBL/GenBank/DDBJ whole genome shotgun (WGS) entry which is preliminary data.</text>
</comment>
<reference evidence="5" key="1">
    <citation type="journal article" date="2019" name="Int. J. Syst. Evol. Microbiol.">
        <title>The Global Catalogue of Microorganisms (GCM) 10K type strain sequencing project: providing services to taxonomists for standard genome sequencing and annotation.</title>
        <authorList>
            <consortium name="The Broad Institute Genomics Platform"/>
            <consortium name="The Broad Institute Genome Sequencing Center for Infectious Disease"/>
            <person name="Wu L."/>
            <person name="Ma J."/>
        </authorList>
    </citation>
    <scope>NUCLEOTIDE SEQUENCE [LARGE SCALE GENOMIC DNA]</scope>
    <source>
        <strain evidence="5">CGMCC 4.7152</strain>
    </source>
</reference>
<evidence type="ECO:0000256" key="2">
    <source>
        <dbReference type="SAM" id="MobiDB-lite"/>
    </source>
</evidence>
<dbReference type="EMBL" id="JBHSIU010000105">
    <property type="protein sequence ID" value="MFC5006643.1"/>
    <property type="molecule type" value="Genomic_DNA"/>
</dbReference>
<dbReference type="Pfam" id="PF03707">
    <property type="entry name" value="MHYT"/>
    <property type="match status" value="3"/>
</dbReference>
<evidence type="ECO:0000313" key="4">
    <source>
        <dbReference type="EMBL" id="MFC5006643.1"/>
    </source>
</evidence>
<gene>
    <name evidence="4" type="ORF">ACFPIJ_53645</name>
</gene>
<feature type="transmembrane region" description="Helical" evidence="1">
    <location>
        <begin position="12"/>
        <end position="33"/>
    </location>
</feature>
<evidence type="ECO:0000313" key="5">
    <source>
        <dbReference type="Proteomes" id="UP001595912"/>
    </source>
</evidence>
<feature type="transmembrane region" description="Helical" evidence="1">
    <location>
        <begin position="149"/>
        <end position="169"/>
    </location>
</feature>
<feature type="transmembrane region" description="Helical" evidence="1">
    <location>
        <begin position="45"/>
        <end position="70"/>
    </location>
</feature>
<keyword evidence="1" id="KW-0812">Transmembrane</keyword>
<keyword evidence="1" id="KW-1133">Transmembrane helix</keyword>
<evidence type="ECO:0000259" key="3">
    <source>
        <dbReference type="PROSITE" id="PS50924"/>
    </source>
</evidence>
<dbReference type="Proteomes" id="UP001595912">
    <property type="component" value="Unassembled WGS sequence"/>
</dbReference>
<dbReference type="RefSeq" id="WP_380127275.1">
    <property type="nucleotide sequence ID" value="NZ_JBHSIU010000105.1"/>
</dbReference>